<dbReference type="EMBL" id="CP159837">
    <property type="protein sequence ID" value="XCM36659.1"/>
    <property type="molecule type" value="Genomic_DNA"/>
</dbReference>
<accession>A0AAU8JEW9</accession>
<gene>
    <name evidence="2" type="ORF">ABWT76_005432</name>
</gene>
<dbReference type="RefSeq" id="WP_190879450.1">
    <property type="nucleotide sequence ID" value="NZ_CP159837.1"/>
</dbReference>
<reference evidence="2" key="1">
    <citation type="submission" date="2024-07" db="EMBL/GenBank/DDBJ databases">
        <authorList>
            <person name="Kim Y.J."/>
            <person name="Jeong J.Y."/>
        </authorList>
    </citation>
    <scope>NUCLEOTIDE SEQUENCE</scope>
    <source>
        <strain evidence="2">GIHE-MW2</strain>
    </source>
</reference>
<dbReference type="InterPro" id="IPR019734">
    <property type="entry name" value="TPR_rpt"/>
</dbReference>
<name>A0AAU8JEW9_9CYAN</name>
<dbReference type="Pfam" id="PF13424">
    <property type="entry name" value="TPR_12"/>
    <property type="match status" value="1"/>
</dbReference>
<feature type="domain" description="CHAT" evidence="1">
    <location>
        <begin position="513"/>
        <end position="790"/>
    </location>
</feature>
<dbReference type="Pfam" id="PF12770">
    <property type="entry name" value="CHAT"/>
    <property type="match status" value="1"/>
</dbReference>
<protein>
    <submittedName>
        <fullName evidence="2">CHAT domain-containing protein</fullName>
    </submittedName>
</protein>
<dbReference type="InterPro" id="IPR011990">
    <property type="entry name" value="TPR-like_helical_dom_sf"/>
</dbReference>
<dbReference type="PANTHER" id="PTHR10098:SF112">
    <property type="entry name" value="SLR0380 PROTEIN"/>
    <property type="match status" value="1"/>
</dbReference>
<dbReference type="SUPFAM" id="SSF48452">
    <property type="entry name" value="TPR-like"/>
    <property type="match status" value="2"/>
</dbReference>
<dbReference type="InterPro" id="IPR024983">
    <property type="entry name" value="CHAT_dom"/>
</dbReference>
<dbReference type="PANTHER" id="PTHR10098">
    <property type="entry name" value="RAPSYN-RELATED"/>
    <property type="match status" value="1"/>
</dbReference>
<sequence length="792" mass="87468">MTTQVLAKTPSFLLTPISPNPSALTPNRNDRQVLLAENSDLIRAQTLNQQGLQELTAGNMEAALATWQAAEMAYEKAGDRLGVIGSQINQAQAMQRLGLYLRSRRTLTAVVQALASEPDSLIKAATLRSLGKTLQQIGDIDQSRQMLLESLEITRKLGKPEEISDNLIALGNTARNQADSDAAYAYYQEAAAVAQCPAENQSCPSQINRLKAKINQLSLLIFERKWADAVSLVPEIASELAPIQPSHAGVYARINFADNLIHLNSENTAKNQNNYINHNYLNQAAEQLAKAIQEAKSINDQRAESYALGKLGYLYTQTEQFSAATQVTEQALLIAQSINAADIAYQWQWQLGRLLKNSGQKTGAIAVYTEAVNSLQSLRNDIVAINSDVQFSFRESVEPVYRELVSELLTNEPSQSDLKTALDVMELLQLAELDNFFQDACLDTKPVKIDQIDPSAAVIYPIILSDRLEVILSLPGKPLIHYSSAVSQTEVESILAEFRISLSPVVPRKQRLELSEQVYDWLIRPVETELAASGVKTLVFVPDGAFRNVPMSTLYNGQQYLIEKYAIALTPGLQLLEPRSLGETNLQALTAGLSESRQGFSPLPAVEFELNQIQSQLPTQMLLNQNFTRSSIQAQLDRGNFPVVHLATHGQFSSKAEDTFILTWDGQINVKDLSEFLSSNQSGGKNRSSKQRTPIELLVFSACETAAGDDRAALGLAGMAVRSGARSTIATLWAVKDEATALFMVEFYRILSSKPEITKAEALHQTQLTLLQNRQYQHPFYWAPFVLVGNWL</sequence>
<proteinExistence type="predicted"/>
<evidence type="ECO:0000259" key="1">
    <source>
        <dbReference type="Pfam" id="PF12770"/>
    </source>
</evidence>
<dbReference type="AlphaFoldDB" id="A0AAU8JEW9"/>
<organism evidence="2">
    <name type="scientific">Planktothricoides raciborskii GIHE-MW2</name>
    <dbReference type="NCBI Taxonomy" id="2792601"/>
    <lineage>
        <taxon>Bacteria</taxon>
        <taxon>Bacillati</taxon>
        <taxon>Cyanobacteriota</taxon>
        <taxon>Cyanophyceae</taxon>
        <taxon>Oscillatoriophycideae</taxon>
        <taxon>Oscillatoriales</taxon>
        <taxon>Oscillatoriaceae</taxon>
        <taxon>Planktothricoides</taxon>
    </lineage>
</organism>
<dbReference type="Gene3D" id="1.25.40.10">
    <property type="entry name" value="Tetratricopeptide repeat domain"/>
    <property type="match status" value="2"/>
</dbReference>
<evidence type="ECO:0000313" key="2">
    <source>
        <dbReference type="EMBL" id="XCM36659.1"/>
    </source>
</evidence>
<dbReference type="SMART" id="SM00028">
    <property type="entry name" value="TPR"/>
    <property type="match status" value="4"/>
</dbReference>